<proteinExistence type="predicted"/>
<dbReference type="EMBL" id="JABTXI010000002">
    <property type="protein sequence ID" value="MBY3589476.1"/>
    <property type="molecule type" value="Genomic_DNA"/>
</dbReference>
<dbReference type="RefSeq" id="WP_222012190.1">
    <property type="nucleotide sequence ID" value="NZ_JABTXI010000002.1"/>
</dbReference>
<gene>
    <name evidence="1" type="ORF">HJA87_06205</name>
</gene>
<keyword evidence="2" id="KW-1185">Reference proteome</keyword>
<dbReference type="Proteomes" id="UP000720124">
    <property type="component" value="Unassembled WGS sequence"/>
</dbReference>
<evidence type="ECO:0000313" key="2">
    <source>
        <dbReference type="Proteomes" id="UP000720124"/>
    </source>
</evidence>
<organism evidence="1 2">
    <name type="scientific">Rhizobium bangladeshense</name>
    <dbReference type="NCBI Taxonomy" id="1138189"/>
    <lineage>
        <taxon>Bacteria</taxon>
        <taxon>Pseudomonadati</taxon>
        <taxon>Pseudomonadota</taxon>
        <taxon>Alphaproteobacteria</taxon>
        <taxon>Hyphomicrobiales</taxon>
        <taxon>Rhizobiaceae</taxon>
        <taxon>Rhizobium/Agrobacterium group</taxon>
        <taxon>Rhizobium</taxon>
    </lineage>
</organism>
<accession>A0ABS7LDC2</accession>
<name>A0ABS7LDC2_9HYPH</name>
<protein>
    <submittedName>
        <fullName evidence="1">Uncharacterized protein</fullName>
    </submittedName>
</protein>
<evidence type="ECO:0000313" key="1">
    <source>
        <dbReference type="EMBL" id="MBY3589476.1"/>
    </source>
</evidence>
<sequence length="96" mass="10532">MDIMDIELEADTGVLLGHLTGEQRQYVQRLDTAFADLLAQARMDPAQVEVLADAVTLLYDEVAAVRLDRETGLESPVCKNGDAREGRTARSWASVV</sequence>
<comment type="caution">
    <text evidence="1">The sequence shown here is derived from an EMBL/GenBank/DDBJ whole genome shotgun (WGS) entry which is preliminary data.</text>
</comment>
<reference evidence="1 2" key="1">
    <citation type="submission" date="2020-06" db="EMBL/GenBank/DDBJ databases">
        <title>Global-level population genomics: horizontal gene transfer, symbiosis and evolution in Rhizobia.</title>
        <authorList>
            <person name="Gai Y."/>
        </authorList>
    </citation>
    <scope>NUCLEOTIDE SEQUENCE [LARGE SCALE GENOMIC DNA]</scope>
    <source>
        <strain evidence="1 2">PLR6_1b</strain>
    </source>
</reference>